<proteinExistence type="predicted"/>
<gene>
    <name evidence="1" type="ORF">TRUGW13939_00247</name>
</gene>
<evidence type="ECO:0000313" key="2">
    <source>
        <dbReference type="Proteomes" id="UP000509510"/>
    </source>
</evidence>
<organism evidence="1 2">
    <name type="scientific">Talaromyces rugulosus</name>
    <name type="common">Penicillium rugulosum</name>
    <dbReference type="NCBI Taxonomy" id="121627"/>
    <lineage>
        <taxon>Eukaryota</taxon>
        <taxon>Fungi</taxon>
        <taxon>Dikarya</taxon>
        <taxon>Ascomycota</taxon>
        <taxon>Pezizomycotina</taxon>
        <taxon>Eurotiomycetes</taxon>
        <taxon>Eurotiomycetidae</taxon>
        <taxon>Eurotiales</taxon>
        <taxon>Trichocomaceae</taxon>
        <taxon>Talaromyces</taxon>
        <taxon>Talaromyces sect. Islandici</taxon>
    </lineage>
</organism>
<evidence type="ECO:0000313" key="1">
    <source>
        <dbReference type="EMBL" id="QKX53171.1"/>
    </source>
</evidence>
<evidence type="ECO:0008006" key="3">
    <source>
        <dbReference type="Google" id="ProtNLM"/>
    </source>
</evidence>
<reference evidence="2" key="1">
    <citation type="submission" date="2020-06" db="EMBL/GenBank/DDBJ databases">
        <title>A chromosome-scale genome assembly of Talaromyces rugulosus W13939.</title>
        <authorList>
            <person name="Wang B."/>
            <person name="Guo L."/>
            <person name="Ye K."/>
            <person name="Wang L."/>
        </authorList>
    </citation>
    <scope>NUCLEOTIDE SEQUENCE [LARGE SCALE GENOMIC DNA]</scope>
    <source>
        <strain evidence="2">W13939</strain>
    </source>
</reference>
<dbReference type="AlphaFoldDB" id="A0A7H8QI29"/>
<dbReference type="GeneID" id="55987762"/>
<dbReference type="OrthoDB" id="6359816at2759"/>
<keyword evidence="2" id="KW-1185">Reference proteome</keyword>
<dbReference type="KEGG" id="trg:TRUGW13939_00247"/>
<accession>A0A7H8QI29</accession>
<dbReference type="EMBL" id="CP055898">
    <property type="protein sequence ID" value="QKX53171.1"/>
    <property type="molecule type" value="Genomic_DNA"/>
</dbReference>
<sequence length="280" mass="32601">MKHPALNYDPEDANGADQMPNRADAPLFMLVHQENMPFRPNPYGYRLFDYMTSVIQIGLLEPTTVLVRSQESKNLFRMHEQLFEITFIYIPLAYNFLPGISEPVYTFHIGSDLTVARFVKWVYYNEYPVHLDLDSPAKTRMPTSRYSRLDEYLLQLARPRVSSLTSAINIAVDREPIPYGEGEPVVYSEAQEESITDTYPFVAHLRVYIFATQQGLPLLQLHAFKMAEKCCEDARTLQMRVDRQTLIRNCINNLTIFIRTEDPMRGLIRYISQLFHPQPR</sequence>
<dbReference type="Proteomes" id="UP000509510">
    <property type="component" value="Chromosome I"/>
</dbReference>
<name>A0A7H8QI29_TALRU</name>
<dbReference type="RefSeq" id="XP_035339350.1">
    <property type="nucleotide sequence ID" value="XM_035483457.1"/>
</dbReference>
<protein>
    <recommendedName>
        <fullName evidence="3">BTB domain-containing protein</fullName>
    </recommendedName>
</protein>